<dbReference type="HOGENOM" id="CLU_1093899_0_0_12"/>
<dbReference type="Gene3D" id="2.60.120.260">
    <property type="entry name" value="Galactose-binding domain-like"/>
    <property type="match status" value="1"/>
</dbReference>
<dbReference type="Proteomes" id="UP000006546">
    <property type="component" value="Chromosome"/>
</dbReference>
<dbReference type="RefSeq" id="WP_013758683.1">
    <property type="nucleotide sequence ID" value="NC_015500.1"/>
</dbReference>
<keyword evidence="2" id="KW-1185">Reference proteome</keyword>
<dbReference type="AlphaFoldDB" id="F4LPB6"/>
<sequence>MKKRAVSIFCIAYLLLSPSCKDPVSVHPDIDVPDNVPVPVKPQNPDPVQPGTGEDLQELNLLQNADFKDVVPAAESKCSGTKTHAAAWTSDAPVHWDTWIAAGSPSPSLSVAAGIVSVIGDDSKTAKKCAVKQTVRLSPGEYTFSWTQEHVAKKNGASYVCVTVSAGGKNVDRHLTSYTAGTGKNPVNEYRIRITEAGLVESITSGSAAGLQSNDMLQKWSAEKKSGNLVLSVQTSAGFSGSARFSNLKITKSK</sequence>
<evidence type="ECO:0000313" key="1">
    <source>
        <dbReference type="EMBL" id="AEE16978.1"/>
    </source>
</evidence>
<gene>
    <name evidence="1" type="ordered locus">Trebr_1555</name>
</gene>
<dbReference type="KEGG" id="tbe:Trebr_1555"/>
<protein>
    <submittedName>
        <fullName evidence="1">Uncharacterized protein</fullName>
    </submittedName>
</protein>
<dbReference type="STRING" id="906968.Trebr_1555"/>
<reference evidence="2" key="1">
    <citation type="submission" date="2011-04" db="EMBL/GenBank/DDBJ databases">
        <title>The complete genome of Treponema brennaborense DSM 12168.</title>
        <authorList>
            <person name="Lucas S."/>
            <person name="Han J."/>
            <person name="Lapidus A."/>
            <person name="Bruce D."/>
            <person name="Goodwin L."/>
            <person name="Pitluck S."/>
            <person name="Peters L."/>
            <person name="Kyrpides N."/>
            <person name="Mavromatis K."/>
            <person name="Ivanova N."/>
            <person name="Mikhailova N."/>
            <person name="Pagani I."/>
            <person name="Teshima H."/>
            <person name="Detter J.C."/>
            <person name="Tapia R."/>
            <person name="Han C."/>
            <person name="Land M."/>
            <person name="Hauser L."/>
            <person name="Markowitz V."/>
            <person name="Cheng J.-F."/>
            <person name="Hugenholtz P."/>
            <person name="Woyke T."/>
            <person name="Wu D."/>
            <person name="Gronow S."/>
            <person name="Wellnitz S."/>
            <person name="Brambilla E."/>
            <person name="Klenk H.-P."/>
            <person name="Eisen J.A."/>
        </authorList>
    </citation>
    <scope>NUCLEOTIDE SEQUENCE [LARGE SCALE GENOMIC DNA]</scope>
    <source>
        <strain evidence="2">DSM 12168 / CIP 105900 / DD5/3</strain>
    </source>
</reference>
<name>F4LPB6_TREBD</name>
<dbReference type="EMBL" id="CP002696">
    <property type="protein sequence ID" value="AEE16978.1"/>
    <property type="molecule type" value="Genomic_DNA"/>
</dbReference>
<proteinExistence type="predicted"/>
<accession>F4LPB6</accession>
<evidence type="ECO:0000313" key="2">
    <source>
        <dbReference type="Proteomes" id="UP000006546"/>
    </source>
</evidence>
<organism evidence="1 2">
    <name type="scientific">Treponema brennaborense (strain DSM 12168 / CIP 105900 / DD5/3)</name>
    <dbReference type="NCBI Taxonomy" id="906968"/>
    <lineage>
        <taxon>Bacteria</taxon>
        <taxon>Pseudomonadati</taxon>
        <taxon>Spirochaetota</taxon>
        <taxon>Spirochaetia</taxon>
        <taxon>Spirochaetales</taxon>
        <taxon>Treponemataceae</taxon>
        <taxon>Treponema</taxon>
    </lineage>
</organism>